<organism evidence="2">
    <name type="scientific">Caldiarchaeum subterraneum</name>
    <dbReference type="NCBI Taxonomy" id="311458"/>
    <lineage>
        <taxon>Archaea</taxon>
        <taxon>Nitrososphaerota</taxon>
        <taxon>Candidatus Caldarchaeales</taxon>
        <taxon>Candidatus Caldarchaeaceae</taxon>
        <taxon>Candidatus Caldarchaeum</taxon>
    </lineage>
</organism>
<name>E6NBB0_CALS0</name>
<protein>
    <recommendedName>
        <fullName evidence="3">CARDB domain-containing protein</fullName>
    </recommendedName>
</protein>
<keyword evidence="1" id="KW-1133">Transmembrane helix</keyword>
<dbReference type="PANTHER" id="PTHR35902:SF3">
    <property type="entry name" value="NPCBM-ASSOCIATED, NEW3 DOMAIN OF ALPHA-GALACTOSIDASE"/>
    <property type="match status" value="1"/>
</dbReference>
<dbReference type="InterPro" id="IPR013783">
    <property type="entry name" value="Ig-like_fold"/>
</dbReference>
<evidence type="ECO:0000256" key="1">
    <source>
        <dbReference type="SAM" id="Phobius"/>
    </source>
</evidence>
<keyword evidence="1" id="KW-0812">Transmembrane</keyword>
<reference evidence="2" key="2">
    <citation type="journal article" date="2011" name="Nucleic Acids Res.">
        <title>Insights into the evolution of Archaea and eukaryotic protein modifier systems revealed by the genome of a novel archaeal group.</title>
        <authorList>
            <person name="Nunoura T."/>
            <person name="Takaki Y."/>
            <person name="Kakuta J."/>
            <person name="Nishi S."/>
            <person name="Sugahara J."/>
            <person name="Kazama H."/>
            <person name="Chee G."/>
            <person name="Hattori M."/>
            <person name="Kanai A."/>
            <person name="Atomi H."/>
            <person name="Takai K."/>
            <person name="Takami H."/>
        </authorList>
    </citation>
    <scope>NUCLEOTIDE SEQUENCE</scope>
</reference>
<dbReference type="PANTHER" id="PTHR35902">
    <property type="entry name" value="S-LAYER DOMAIN-LIKE PROTEIN-RELATED"/>
    <property type="match status" value="1"/>
</dbReference>
<dbReference type="Gene3D" id="2.60.40.10">
    <property type="entry name" value="Immunoglobulins"/>
    <property type="match status" value="1"/>
</dbReference>
<gene>
    <name evidence="2" type="ORF">HGMM_F53G09C10</name>
</gene>
<dbReference type="TCDB" id="3.A.1.122.27">
    <property type="family name" value="the atp-binding cassette (abc) superfamily"/>
</dbReference>
<feature type="transmembrane region" description="Helical" evidence="1">
    <location>
        <begin position="568"/>
        <end position="588"/>
    </location>
</feature>
<keyword evidence="1" id="KW-0472">Membrane</keyword>
<dbReference type="EMBL" id="AP011898">
    <property type="protein sequence ID" value="BAJ49616.1"/>
    <property type="molecule type" value="Genomic_DNA"/>
</dbReference>
<accession>E6NBB0</accession>
<sequence length="597" mass="64669">MGKSPICALVGELYPRPGESLPITSWDSRPVLSASVASPIQPGVLASLTYKVNVRPDVSPGVYTAELRLSYRDCTSSSDLLPQSTQTIPLNLVIYEPPRPKFIDYRWIVDGVETTVGPGTGQAFLELVFEAPVESSVANVEGWLTLPDEFGGGVVYANYLQQIPASGVFRLMFPIIVPDTVKVGEKNFGLTLSHRNKFGTLIKTDYSIQVDVGGRADVSAVIYTPSFTANSVSILNYLITNNGTAPAYNVELNIRSEIPTIRVLQPVYTIGTIEPGRTTQVPVPIFIDKTTQPSLYGLSSTISYRDLQGNIRSKQFSMPFVVEENAKPGFTARTSQPFITAAHTTPVSIIFTNKNPFPARDVKIAIRSSSQQVVIIEGDTDLFIPVIQPGQTISTQLRLLAIPQAGDTVIPIKTSLEYKDDIGLPVTETLDINLAVTADISIRLRSLALSPQRVQPGETVDIAGDVVNEGTGIARAVYVEIDGQPPFKVLGEPSTFIGQINPSQVAAFTLNFIVDSQAKPGTYEVNVKVVYKNGFGDEFQASRTLVYQVVERQQTSIILPQPASSSPVNPLIVLLVVAAALAAVILIVRRRGRREAG</sequence>
<evidence type="ECO:0008006" key="3">
    <source>
        <dbReference type="Google" id="ProtNLM"/>
    </source>
</evidence>
<proteinExistence type="predicted"/>
<evidence type="ECO:0000313" key="2">
    <source>
        <dbReference type="EMBL" id="BAJ49616.1"/>
    </source>
</evidence>
<dbReference type="AlphaFoldDB" id="E6NBB0"/>
<reference evidence="2" key="1">
    <citation type="journal article" date="2005" name="Environ. Microbiol.">
        <title>Genetic and functional properties of uncultivated thermophilic crenarchaeotes from a subsurface gold mine as revealed by analysis of genome fragments.</title>
        <authorList>
            <person name="Nunoura T."/>
            <person name="Hirayama H."/>
            <person name="Takami H."/>
            <person name="Oida H."/>
            <person name="Nishi S."/>
            <person name="Shimamura S."/>
            <person name="Suzuki Y."/>
            <person name="Inagaki F."/>
            <person name="Takai K."/>
            <person name="Nealson K.H."/>
            <person name="Horikoshi K."/>
        </authorList>
    </citation>
    <scope>NUCLEOTIDE SEQUENCE</scope>
</reference>